<keyword evidence="3" id="KW-1185">Reference proteome</keyword>
<keyword evidence="1" id="KW-0812">Transmembrane</keyword>
<dbReference type="EMBL" id="BAABAH010000003">
    <property type="protein sequence ID" value="GAA3811481.1"/>
    <property type="molecule type" value="Genomic_DNA"/>
</dbReference>
<feature type="transmembrane region" description="Helical" evidence="1">
    <location>
        <begin position="81"/>
        <end position="102"/>
    </location>
</feature>
<feature type="transmembrane region" description="Helical" evidence="1">
    <location>
        <begin position="114"/>
        <end position="132"/>
    </location>
</feature>
<comment type="caution">
    <text evidence="2">The sequence shown here is derived from an EMBL/GenBank/DDBJ whole genome shotgun (WGS) entry which is preliminary data.</text>
</comment>
<sequence length="145" mass="15036">MAVVHHAPSLSSAPTLRSGDRFLVALCLVTSAAAHVPLIGMHLSEATYIGVAFIVLAVAFPLMALLLVVRDTARMWEAVAVANALAVLAYLVTRIVALPQVADDVGNWTEPMSFPALASELLALGVALAVVVSSRAGGRVTKPLA</sequence>
<evidence type="ECO:0000313" key="2">
    <source>
        <dbReference type="EMBL" id="GAA3811481.1"/>
    </source>
</evidence>
<dbReference type="Proteomes" id="UP001501821">
    <property type="component" value="Unassembled WGS sequence"/>
</dbReference>
<name>A0ABP7I7G7_9ACTN</name>
<organism evidence="2 3">
    <name type="scientific">Nocardioides panacisoli</name>
    <dbReference type="NCBI Taxonomy" id="627624"/>
    <lineage>
        <taxon>Bacteria</taxon>
        <taxon>Bacillati</taxon>
        <taxon>Actinomycetota</taxon>
        <taxon>Actinomycetes</taxon>
        <taxon>Propionibacteriales</taxon>
        <taxon>Nocardioidaceae</taxon>
        <taxon>Nocardioides</taxon>
    </lineage>
</organism>
<accession>A0ABP7I7G7</accession>
<feature type="transmembrane region" description="Helical" evidence="1">
    <location>
        <begin position="46"/>
        <end position="69"/>
    </location>
</feature>
<gene>
    <name evidence="2" type="ORF">GCM10022242_12490</name>
</gene>
<reference evidence="3" key="1">
    <citation type="journal article" date="2019" name="Int. J. Syst. Evol. Microbiol.">
        <title>The Global Catalogue of Microorganisms (GCM) 10K type strain sequencing project: providing services to taxonomists for standard genome sequencing and annotation.</title>
        <authorList>
            <consortium name="The Broad Institute Genomics Platform"/>
            <consortium name="The Broad Institute Genome Sequencing Center for Infectious Disease"/>
            <person name="Wu L."/>
            <person name="Ma J."/>
        </authorList>
    </citation>
    <scope>NUCLEOTIDE SEQUENCE [LARGE SCALE GENOMIC DNA]</scope>
    <source>
        <strain evidence="3">JCM 16953</strain>
    </source>
</reference>
<keyword evidence="1" id="KW-1133">Transmembrane helix</keyword>
<protein>
    <submittedName>
        <fullName evidence="2">Uncharacterized protein</fullName>
    </submittedName>
</protein>
<evidence type="ECO:0000256" key="1">
    <source>
        <dbReference type="SAM" id="Phobius"/>
    </source>
</evidence>
<proteinExistence type="predicted"/>
<evidence type="ECO:0000313" key="3">
    <source>
        <dbReference type="Proteomes" id="UP001501821"/>
    </source>
</evidence>
<feature type="transmembrane region" description="Helical" evidence="1">
    <location>
        <begin position="21"/>
        <end position="40"/>
    </location>
</feature>
<keyword evidence="1" id="KW-0472">Membrane</keyword>